<gene>
    <name evidence="1" type="ORF">AYJ54_38970</name>
</gene>
<organism evidence="1 2">
    <name type="scientific">Bradyrhizobium centrolobii</name>
    <dbReference type="NCBI Taxonomy" id="1505087"/>
    <lineage>
        <taxon>Bacteria</taxon>
        <taxon>Pseudomonadati</taxon>
        <taxon>Pseudomonadota</taxon>
        <taxon>Alphaproteobacteria</taxon>
        <taxon>Hyphomicrobiales</taxon>
        <taxon>Nitrobacteraceae</taxon>
        <taxon>Bradyrhizobium</taxon>
    </lineage>
</organism>
<reference evidence="1 2" key="1">
    <citation type="submission" date="2016-03" db="EMBL/GenBank/DDBJ databases">
        <title>Draft Genome Sequence of the Strain BR 10245 (Bradyrhizobium sp.) isolated from nodules of Centrolobium paraense.</title>
        <authorList>
            <person name="Simoes-Araujo J.L.Sr."/>
            <person name="Barauna A.C."/>
            <person name="Silva K."/>
            <person name="Zilli J.E."/>
        </authorList>
    </citation>
    <scope>NUCLEOTIDE SEQUENCE [LARGE SCALE GENOMIC DNA]</scope>
    <source>
        <strain evidence="1 2">BR 10245</strain>
    </source>
</reference>
<evidence type="ECO:0000313" key="2">
    <source>
        <dbReference type="Proteomes" id="UP000076959"/>
    </source>
</evidence>
<dbReference type="AlphaFoldDB" id="A0A176Z6R9"/>
<keyword evidence="2" id="KW-1185">Reference proteome</keyword>
<dbReference type="EMBL" id="LUUB01000018">
    <property type="protein sequence ID" value="OAF16107.1"/>
    <property type="molecule type" value="Genomic_DNA"/>
</dbReference>
<protein>
    <submittedName>
        <fullName evidence="1">Uncharacterized protein</fullName>
    </submittedName>
</protein>
<dbReference type="Proteomes" id="UP000076959">
    <property type="component" value="Unassembled WGS sequence"/>
</dbReference>
<proteinExistence type="predicted"/>
<evidence type="ECO:0000313" key="1">
    <source>
        <dbReference type="EMBL" id="OAF16107.1"/>
    </source>
</evidence>
<comment type="caution">
    <text evidence="1">The sequence shown here is derived from an EMBL/GenBank/DDBJ whole genome shotgun (WGS) entry which is preliminary data.</text>
</comment>
<sequence length="87" mass="9307">MITVRNELRLRAEEWFQECAGQSCVVPMMFKVLDTLFLVGNVLLATQRAQLVQDAEAAGPIHLALLAMGGSAIGLSATGAYGQSLSR</sequence>
<name>A0A176Z6R9_9BRAD</name>
<accession>A0A176Z6R9</accession>